<proteinExistence type="predicted"/>
<dbReference type="SUPFAM" id="SSF53335">
    <property type="entry name" value="S-adenosyl-L-methionine-dependent methyltransferases"/>
    <property type="match status" value="1"/>
</dbReference>
<dbReference type="Pfam" id="PF05175">
    <property type="entry name" value="MTS"/>
    <property type="match status" value="1"/>
</dbReference>
<gene>
    <name evidence="5" type="ORF">NUZ5A_50456</name>
</gene>
<name>A0A812F0M4_9ARCH</name>
<sequence length="167" mass="18542">MYIPAEDTVFFAGYLEKESGSSALEIGTGSGYLAEILEHNFDLVVRTDLDFNSLVGQRDANCVCCDGASALRKKFDLIICNFPYLPSEQILDRTTDGGPEGTQVPLHIIETAISCLKTDGKMLLLTSSLANYGKLVREMESKNLSVRIIAKKRMFFEELMLVEARFS</sequence>
<evidence type="ECO:0000256" key="1">
    <source>
        <dbReference type="ARBA" id="ARBA00022603"/>
    </source>
</evidence>
<keyword evidence="1" id="KW-0489">Methyltransferase</keyword>
<dbReference type="CDD" id="cd02440">
    <property type="entry name" value="AdoMet_MTases"/>
    <property type="match status" value="1"/>
</dbReference>
<dbReference type="InterPro" id="IPR007848">
    <property type="entry name" value="Small_mtfrase_dom"/>
</dbReference>
<keyword evidence="2" id="KW-0808">Transferase</keyword>
<dbReference type="NCBIfam" id="TIGR00537">
    <property type="entry name" value="hemK_rel_arch"/>
    <property type="match status" value="1"/>
</dbReference>
<reference evidence="5" key="1">
    <citation type="submission" date="2021-02" db="EMBL/GenBank/DDBJ databases">
        <authorList>
            <person name="Han P."/>
        </authorList>
    </citation>
    <scope>NUCLEOTIDE SEQUENCE</scope>
    <source>
        <strain evidence="5">Candidatus Nitrosotenuis uzonensis 5A</strain>
    </source>
</reference>
<dbReference type="InterPro" id="IPR029063">
    <property type="entry name" value="SAM-dependent_MTases_sf"/>
</dbReference>
<accession>A0A812F0M4</accession>
<keyword evidence="3" id="KW-0949">S-adenosyl-L-methionine</keyword>
<dbReference type="InterPro" id="IPR004557">
    <property type="entry name" value="PrmC-related"/>
</dbReference>
<evidence type="ECO:0000313" key="6">
    <source>
        <dbReference type="Proteomes" id="UP000655759"/>
    </source>
</evidence>
<dbReference type="GO" id="GO:0008276">
    <property type="term" value="F:protein methyltransferase activity"/>
    <property type="evidence" value="ECO:0007669"/>
    <property type="project" value="TreeGrafter"/>
</dbReference>
<dbReference type="GO" id="GO:0035657">
    <property type="term" value="C:eRF1 methyltransferase complex"/>
    <property type="evidence" value="ECO:0007669"/>
    <property type="project" value="TreeGrafter"/>
</dbReference>
<comment type="caution">
    <text evidence="5">The sequence shown here is derived from an EMBL/GenBank/DDBJ whole genome shotgun (WGS) entry which is preliminary data.</text>
</comment>
<dbReference type="InterPro" id="IPR052190">
    <property type="entry name" value="Euk-Arch_PrmC-MTase"/>
</dbReference>
<dbReference type="PANTHER" id="PTHR45875">
    <property type="entry name" value="METHYLTRANSFERASE N6AMT1"/>
    <property type="match status" value="1"/>
</dbReference>
<evidence type="ECO:0000256" key="3">
    <source>
        <dbReference type="ARBA" id="ARBA00022691"/>
    </source>
</evidence>
<organism evidence="5 6">
    <name type="scientific">Candidatus Nitrosotenuis uzonensis</name>
    <dbReference type="NCBI Taxonomy" id="1407055"/>
    <lineage>
        <taxon>Archaea</taxon>
        <taxon>Nitrososphaerota</taxon>
        <taxon>Candidatus Nitrosotenuis</taxon>
    </lineage>
</organism>
<dbReference type="GO" id="GO:0032259">
    <property type="term" value="P:methylation"/>
    <property type="evidence" value="ECO:0007669"/>
    <property type="project" value="UniProtKB-KW"/>
</dbReference>
<evidence type="ECO:0000313" key="5">
    <source>
        <dbReference type="EMBL" id="CAE6495778.1"/>
    </source>
</evidence>
<dbReference type="Gene3D" id="3.40.50.150">
    <property type="entry name" value="Vaccinia Virus protein VP39"/>
    <property type="match status" value="1"/>
</dbReference>
<dbReference type="PANTHER" id="PTHR45875:SF1">
    <property type="entry name" value="METHYLTRANSFERASE N6AMT1"/>
    <property type="match status" value="1"/>
</dbReference>
<dbReference type="EMBL" id="CAJNAQ010000005">
    <property type="protein sequence ID" value="CAE6495778.1"/>
    <property type="molecule type" value="Genomic_DNA"/>
</dbReference>
<protein>
    <recommendedName>
        <fullName evidence="4">Methyltransferase small domain-containing protein</fullName>
    </recommendedName>
</protein>
<dbReference type="Proteomes" id="UP000655759">
    <property type="component" value="Unassembled WGS sequence"/>
</dbReference>
<dbReference type="AlphaFoldDB" id="A0A812F0M4"/>
<dbReference type="GO" id="GO:0008757">
    <property type="term" value="F:S-adenosylmethionine-dependent methyltransferase activity"/>
    <property type="evidence" value="ECO:0007669"/>
    <property type="project" value="TreeGrafter"/>
</dbReference>
<feature type="domain" description="Methyltransferase small" evidence="4">
    <location>
        <begin position="10"/>
        <end position="155"/>
    </location>
</feature>
<evidence type="ECO:0000259" key="4">
    <source>
        <dbReference type="Pfam" id="PF05175"/>
    </source>
</evidence>
<evidence type="ECO:0000256" key="2">
    <source>
        <dbReference type="ARBA" id="ARBA00022679"/>
    </source>
</evidence>